<dbReference type="RefSeq" id="WP_149333294.1">
    <property type="nucleotide sequence ID" value="NZ_QOVF01000004.1"/>
</dbReference>
<comment type="caution">
    <text evidence="2">The sequence shown here is derived from an EMBL/GenBank/DDBJ whole genome shotgun (WGS) entry which is preliminary data.</text>
</comment>
<keyword evidence="3" id="KW-1185">Reference proteome</keyword>
<sequence length="215" mass="24265">MLYYGLAALLGVVSLLILGAVIAKGWRVEWLWSWLKGNLLLLSLLVGLILALAAWDLHQFKPVQMGNNVGTLTFIEVAPQQFNVQLSSHDDLRLKLEGDLWEMDVQVLRWRGLGYAIGLQDGYRLHRLAGRYLALEQQRDALPPQQDILHGTPSWRDLWYWLDRLGTQSLLEADAFTLRFIPMVDGATFNLEIGATGLTPVPMNEAAAEALERFE</sequence>
<proteinExistence type="predicted"/>
<accession>A0A7V7GS90</accession>
<organism evidence="2 3">
    <name type="scientific">Halopseudomonas laoshanensis</name>
    <dbReference type="NCBI Taxonomy" id="2268758"/>
    <lineage>
        <taxon>Bacteria</taxon>
        <taxon>Pseudomonadati</taxon>
        <taxon>Pseudomonadota</taxon>
        <taxon>Gammaproteobacteria</taxon>
        <taxon>Pseudomonadales</taxon>
        <taxon>Pseudomonadaceae</taxon>
        <taxon>Halopseudomonas</taxon>
    </lineage>
</organism>
<keyword evidence="1" id="KW-0812">Transmembrane</keyword>
<dbReference type="Proteomes" id="UP000463138">
    <property type="component" value="Unassembled WGS sequence"/>
</dbReference>
<keyword evidence="1" id="KW-0472">Membrane</keyword>
<evidence type="ECO:0008006" key="4">
    <source>
        <dbReference type="Google" id="ProtNLM"/>
    </source>
</evidence>
<evidence type="ECO:0000313" key="2">
    <source>
        <dbReference type="EMBL" id="KAA0693550.1"/>
    </source>
</evidence>
<protein>
    <recommendedName>
        <fullName evidence="4">Cation/multidrug efflux pump</fullName>
    </recommendedName>
</protein>
<dbReference type="OrthoDB" id="9156649at2"/>
<feature type="transmembrane region" description="Helical" evidence="1">
    <location>
        <begin position="39"/>
        <end position="57"/>
    </location>
</feature>
<keyword evidence="1" id="KW-1133">Transmembrane helix</keyword>
<evidence type="ECO:0000313" key="3">
    <source>
        <dbReference type="Proteomes" id="UP000463138"/>
    </source>
</evidence>
<dbReference type="AlphaFoldDB" id="A0A7V7GS90"/>
<gene>
    <name evidence="2" type="ORF">DT594_14280</name>
</gene>
<evidence type="ECO:0000256" key="1">
    <source>
        <dbReference type="SAM" id="Phobius"/>
    </source>
</evidence>
<reference evidence="2 3" key="1">
    <citation type="submission" date="2018-07" db="EMBL/GenBank/DDBJ databases">
        <title>Pseudomonas laoshanensis sp. nov., isolated from soil.</title>
        <authorList>
            <person name="Sun J."/>
            <person name="Yu L."/>
            <person name="Wang M."/>
            <person name="Zhang C."/>
        </authorList>
    </citation>
    <scope>NUCLEOTIDE SEQUENCE [LARGE SCALE GENOMIC DNA]</scope>
    <source>
        <strain evidence="2 3">Y22</strain>
    </source>
</reference>
<name>A0A7V7GS90_9GAMM</name>
<dbReference type="EMBL" id="QOVF01000004">
    <property type="protein sequence ID" value="KAA0693550.1"/>
    <property type="molecule type" value="Genomic_DNA"/>
</dbReference>